<gene>
    <name evidence="2" type="ORF">GHK86_19990</name>
</gene>
<name>A0ABW9QYP5_9ACTN</name>
<evidence type="ECO:0000313" key="3">
    <source>
        <dbReference type="Proteomes" id="UP000437736"/>
    </source>
</evidence>
<sequence>MGPRPAEHDDRSIPDRADGDRVETALAAAARRRADVAARLPDEVEHPDAAG</sequence>
<reference evidence="2 3" key="1">
    <citation type="submission" date="2019-11" db="EMBL/GenBank/DDBJ databases">
        <title>Acidiferrimicrobium australis gen. nov., sp. nov., an acidophilic and obligately heterotrophic, member of the Actinobacteria that catalyses dissimilatory oxido- reduction of iron isolated from metal-rich acidic water in Chile.</title>
        <authorList>
            <person name="Gonzalez D."/>
            <person name="Huber K."/>
            <person name="Hedrich S."/>
            <person name="Rojas-Villalobos C."/>
            <person name="Quatrini R."/>
            <person name="Dinamarca M.A."/>
            <person name="Schwarz A."/>
            <person name="Canales C."/>
            <person name="Nancucheo I."/>
        </authorList>
    </citation>
    <scope>NUCLEOTIDE SEQUENCE [LARGE SCALE GENOMIC DNA]</scope>
    <source>
        <strain evidence="2 3">USS-CCA1</strain>
    </source>
</reference>
<evidence type="ECO:0000313" key="2">
    <source>
        <dbReference type="EMBL" id="MST34997.1"/>
    </source>
</evidence>
<accession>A0ABW9QYP5</accession>
<keyword evidence="3" id="KW-1185">Reference proteome</keyword>
<organism evidence="2 3">
    <name type="scientific">Acidiferrimicrobium australe</name>
    <dbReference type="NCBI Taxonomy" id="2664430"/>
    <lineage>
        <taxon>Bacteria</taxon>
        <taxon>Bacillati</taxon>
        <taxon>Actinomycetota</taxon>
        <taxon>Acidimicrobiia</taxon>
        <taxon>Acidimicrobiales</taxon>
        <taxon>Acidimicrobiaceae</taxon>
        <taxon>Acidiferrimicrobium</taxon>
    </lineage>
</organism>
<feature type="region of interest" description="Disordered" evidence="1">
    <location>
        <begin position="1"/>
        <end position="20"/>
    </location>
</feature>
<protein>
    <submittedName>
        <fullName evidence="2">Uncharacterized protein</fullName>
    </submittedName>
</protein>
<dbReference type="EMBL" id="WJHE01001349">
    <property type="protein sequence ID" value="MST34997.1"/>
    <property type="molecule type" value="Genomic_DNA"/>
</dbReference>
<comment type="caution">
    <text evidence="2">The sequence shown here is derived from an EMBL/GenBank/DDBJ whole genome shotgun (WGS) entry which is preliminary data.</text>
</comment>
<feature type="non-terminal residue" evidence="2">
    <location>
        <position position="51"/>
    </location>
</feature>
<dbReference type="Proteomes" id="UP000437736">
    <property type="component" value="Unassembled WGS sequence"/>
</dbReference>
<proteinExistence type="predicted"/>
<evidence type="ECO:0000256" key="1">
    <source>
        <dbReference type="SAM" id="MobiDB-lite"/>
    </source>
</evidence>